<feature type="transmembrane region" description="Helical" evidence="1">
    <location>
        <begin position="90"/>
        <end position="109"/>
    </location>
</feature>
<dbReference type="OrthoDB" id="7839936at2"/>
<dbReference type="AlphaFoldDB" id="A0A1X6YMU5"/>
<keyword evidence="3" id="KW-1185">Reference proteome</keyword>
<organism evidence="2 3">
    <name type="scientific">Roseivivax jejudonensis</name>
    <dbReference type="NCBI Taxonomy" id="1529041"/>
    <lineage>
        <taxon>Bacteria</taxon>
        <taxon>Pseudomonadati</taxon>
        <taxon>Pseudomonadota</taxon>
        <taxon>Alphaproteobacteria</taxon>
        <taxon>Rhodobacterales</taxon>
        <taxon>Roseobacteraceae</taxon>
        <taxon>Roseivivax</taxon>
    </lineage>
</organism>
<evidence type="ECO:0000313" key="3">
    <source>
        <dbReference type="Proteomes" id="UP000193570"/>
    </source>
</evidence>
<feature type="transmembrane region" description="Helical" evidence="1">
    <location>
        <begin position="155"/>
        <end position="174"/>
    </location>
</feature>
<reference evidence="2 3" key="1">
    <citation type="submission" date="2017-03" db="EMBL/GenBank/DDBJ databases">
        <authorList>
            <person name="Afonso C.L."/>
            <person name="Miller P.J."/>
            <person name="Scott M.A."/>
            <person name="Spackman E."/>
            <person name="Goraichik I."/>
            <person name="Dimitrov K.M."/>
            <person name="Suarez D.L."/>
            <person name="Swayne D.E."/>
        </authorList>
    </citation>
    <scope>NUCLEOTIDE SEQUENCE [LARGE SCALE GENOMIC DNA]</scope>
    <source>
        <strain evidence="2 3">CECT 8625</strain>
    </source>
</reference>
<gene>
    <name evidence="2" type="ORF">ROJ8625_01035</name>
</gene>
<keyword evidence="1" id="KW-0812">Transmembrane</keyword>
<keyword evidence="1" id="KW-1133">Transmembrane helix</keyword>
<dbReference type="EMBL" id="FWFK01000002">
    <property type="protein sequence ID" value="SLN26009.1"/>
    <property type="molecule type" value="Genomic_DNA"/>
</dbReference>
<evidence type="ECO:0000313" key="2">
    <source>
        <dbReference type="EMBL" id="SLN26009.1"/>
    </source>
</evidence>
<evidence type="ECO:0000256" key="1">
    <source>
        <dbReference type="SAM" id="Phobius"/>
    </source>
</evidence>
<proteinExistence type="predicted"/>
<feature type="transmembrane region" description="Helical" evidence="1">
    <location>
        <begin position="12"/>
        <end position="36"/>
    </location>
</feature>
<sequence length="183" mass="20366">MTAEDRRKLHILTIFSAAAFAGGNLFIGLSMGAYWLSLGPEDYIAAFFTQWLRFLLTIMPLLLMTLYGLIRSAALDKDDPARWRLWRRALAFWIATCLITLVFHMPLNLRLGAATFTAEEAAGSALYGVLSIFGTVTTENAGFTRAIWLLGHIPRVLLAIALSIVAMQAVFQWHEIESKTSLS</sequence>
<dbReference type="Proteomes" id="UP000193570">
    <property type="component" value="Unassembled WGS sequence"/>
</dbReference>
<dbReference type="RefSeq" id="WP_085790808.1">
    <property type="nucleotide sequence ID" value="NZ_FWFK01000002.1"/>
</dbReference>
<feature type="transmembrane region" description="Helical" evidence="1">
    <location>
        <begin position="51"/>
        <end position="70"/>
    </location>
</feature>
<feature type="transmembrane region" description="Helical" evidence="1">
    <location>
        <begin position="121"/>
        <end position="143"/>
    </location>
</feature>
<protein>
    <submittedName>
        <fullName evidence="2">Uncharacterized protein</fullName>
    </submittedName>
</protein>
<accession>A0A1X6YMU5</accession>
<name>A0A1X6YMU5_9RHOB</name>
<keyword evidence="1" id="KW-0472">Membrane</keyword>